<feature type="transmembrane region" description="Helical" evidence="1">
    <location>
        <begin position="30"/>
        <end position="49"/>
    </location>
</feature>
<reference evidence="2" key="1">
    <citation type="submission" date="2021-04" db="EMBL/GenBank/DDBJ databases">
        <title>Pseudonocardia sp. nov., isolated from sandy soil of mangrove forest.</title>
        <authorList>
            <person name="Zan Z."/>
            <person name="Huang R."/>
            <person name="Liu W."/>
        </authorList>
    </citation>
    <scope>NUCLEOTIDE SEQUENCE</scope>
    <source>
        <strain evidence="2">S2-4</strain>
    </source>
</reference>
<evidence type="ECO:0000313" key="2">
    <source>
        <dbReference type="EMBL" id="MCO1659192.1"/>
    </source>
</evidence>
<dbReference type="RefSeq" id="WP_252443915.1">
    <property type="nucleotide sequence ID" value="NZ_JAGSOV010000063.1"/>
</dbReference>
<evidence type="ECO:0000313" key="3">
    <source>
        <dbReference type="Proteomes" id="UP001165283"/>
    </source>
</evidence>
<name>A0ABT1A833_9PSEU</name>
<feature type="transmembrane region" description="Helical" evidence="1">
    <location>
        <begin position="169"/>
        <end position="189"/>
    </location>
</feature>
<dbReference type="Proteomes" id="UP001165283">
    <property type="component" value="Unassembled WGS sequence"/>
</dbReference>
<protein>
    <submittedName>
        <fullName evidence="2">Uncharacterized protein</fullName>
    </submittedName>
</protein>
<feature type="transmembrane region" description="Helical" evidence="1">
    <location>
        <begin position="114"/>
        <end position="131"/>
    </location>
</feature>
<comment type="caution">
    <text evidence="2">The sequence shown here is derived from an EMBL/GenBank/DDBJ whole genome shotgun (WGS) entry which is preliminary data.</text>
</comment>
<keyword evidence="1" id="KW-1133">Transmembrane helix</keyword>
<sequence>MPEGQGSADGASETAANSDVSNLAVQLDDLLKIGAVLATGLYVGLNLAYHRFFGPLGLSPEDLGIDQVFILVRAIGLLPVIAIVATPWLTIAFYFRRGAASRGDESPTWSKIQLVLTGAAILMAAVLIPDFDVPQSTVAYVTFLIVGAAPLLISLVCDVRARSLTKAALLALTAGAAVVGGTFFAWHLAAEAVDNAKGGKLLPATALVPTFYVVDLQVSDATIHWTADPGRRPLDVFTSGEKIEAGYIGQNATTAFILKDGATIRLPANAVVIETGP</sequence>
<gene>
    <name evidence="2" type="ORF">KDL28_29385</name>
</gene>
<keyword evidence="1" id="KW-0472">Membrane</keyword>
<feature type="transmembrane region" description="Helical" evidence="1">
    <location>
        <begin position="69"/>
        <end position="94"/>
    </location>
</feature>
<keyword evidence="1" id="KW-0812">Transmembrane</keyword>
<keyword evidence="3" id="KW-1185">Reference proteome</keyword>
<evidence type="ECO:0000256" key="1">
    <source>
        <dbReference type="SAM" id="Phobius"/>
    </source>
</evidence>
<dbReference type="EMBL" id="JAGSOV010000063">
    <property type="protein sequence ID" value="MCO1659192.1"/>
    <property type="molecule type" value="Genomic_DNA"/>
</dbReference>
<feature type="transmembrane region" description="Helical" evidence="1">
    <location>
        <begin position="137"/>
        <end position="157"/>
    </location>
</feature>
<organism evidence="2 3">
    <name type="scientific">Pseudonocardia humida</name>
    <dbReference type="NCBI Taxonomy" id="2800819"/>
    <lineage>
        <taxon>Bacteria</taxon>
        <taxon>Bacillati</taxon>
        <taxon>Actinomycetota</taxon>
        <taxon>Actinomycetes</taxon>
        <taxon>Pseudonocardiales</taxon>
        <taxon>Pseudonocardiaceae</taxon>
        <taxon>Pseudonocardia</taxon>
    </lineage>
</organism>
<accession>A0ABT1A833</accession>
<proteinExistence type="predicted"/>